<reference evidence="1" key="1">
    <citation type="journal article" date="2015" name="Nature">
        <title>Complex archaea that bridge the gap between prokaryotes and eukaryotes.</title>
        <authorList>
            <person name="Spang A."/>
            <person name="Saw J.H."/>
            <person name="Jorgensen S.L."/>
            <person name="Zaremba-Niedzwiedzka K."/>
            <person name="Martijn J."/>
            <person name="Lind A.E."/>
            <person name="van Eijk R."/>
            <person name="Schleper C."/>
            <person name="Guy L."/>
            <person name="Ettema T.J."/>
        </authorList>
    </citation>
    <scope>NUCLEOTIDE SEQUENCE</scope>
</reference>
<name>A0A0F9W7E9_9ZZZZ</name>
<dbReference type="EMBL" id="LAZR01000213">
    <property type="protein sequence ID" value="KKN81606.1"/>
    <property type="molecule type" value="Genomic_DNA"/>
</dbReference>
<evidence type="ECO:0000313" key="1">
    <source>
        <dbReference type="EMBL" id="KKN81606.1"/>
    </source>
</evidence>
<dbReference type="AlphaFoldDB" id="A0A0F9W7E9"/>
<protein>
    <submittedName>
        <fullName evidence="1">Uncharacterized protein</fullName>
    </submittedName>
</protein>
<proteinExistence type="predicted"/>
<accession>A0A0F9W7E9</accession>
<sequence>MILLVNLLDTSDCLERVSDAMNRLSLECPNMSSIDLHEAEDALADLITRCECTVVCDSNSYRAITEMARFILETFRRVRDLKANATYSELGQIVGGGV</sequence>
<organism evidence="1">
    <name type="scientific">marine sediment metagenome</name>
    <dbReference type="NCBI Taxonomy" id="412755"/>
    <lineage>
        <taxon>unclassified sequences</taxon>
        <taxon>metagenomes</taxon>
        <taxon>ecological metagenomes</taxon>
    </lineage>
</organism>
<gene>
    <name evidence="1" type="ORF">LCGC14_0318820</name>
</gene>
<comment type="caution">
    <text evidence="1">The sequence shown here is derived from an EMBL/GenBank/DDBJ whole genome shotgun (WGS) entry which is preliminary data.</text>
</comment>